<name>A0A1T2XG82_9BACL</name>
<dbReference type="InterPro" id="IPR004446">
    <property type="entry name" value="Heptose_bisP_phosphatase"/>
</dbReference>
<dbReference type="PANTHER" id="PTHR42891">
    <property type="entry name" value="D-GLYCERO-BETA-D-MANNO-HEPTOSE-1,7-BISPHOSPHATE 7-PHOSPHATASE"/>
    <property type="match status" value="1"/>
</dbReference>
<feature type="binding site" evidence="3">
    <location>
        <position position="11"/>
    </location>
    <ligand>
        <name>Mg(2+)</name>
        <dbReference type="ChEBI" id="CHEBI:18420"/>
    </ligand>
</feature>
<dbReference type="SUPFAM" id="SSF56784">
    <property type="entry name" value="HAD-like"/>
    <property type="match status" value="1"/>
</dbReference>
<gene>
    <name evidence="4" type="ORF">BVG16_12280</name>
</gene>
<dbReference type="PANTHER" id="PTHR42891:SF1">
    <property type="entry name" value="D-GLYCERO-BETA-D-MANNO-HEPTOSE-1,7-BISPHOSPHATE 7-PHOSPHATASE"/>
    <property type="match status" value="1"/>
</dbReference>
<dbReference type="GO" id="GO:0005737">
    <property type="term" value="C:cytoplasm"/>
    <property type="evidence" value="ECO:0007669"/>
    <property type="project" value="UniProtKB-SubCell"/>
</dbReference>
<dbReference type="RefSeq" id="WP_078498964.1">
    <property type="nucleotide sequence ID" value="NZ_MSZX01000004.1"/>
</dbReference>
<dbReference type="NCBIfam" id="NF005264">
    <property type="entry name" value="PRK06769.1"/>
    <property type="match status" value="1"/>
</dbReference>
<sequence length="177" mass="19516">MKFQAVFIDRDGTIGGNGHFIHPRDFTPYPFSVEAIHELKAMGMKVFGFTNQHRISRDEAKADDFMQEFSGYGLDGAYICPHEPEHLCKCHKPAPGMLLQAAREHDLDLTKCIVIGDVGSTDMLAAAAVGATKILVKTGWGEGSLGQFRASWAHTEPDYVANNLLDAVHWIKGRFGI</sequence>
<comment type="cofactor">
    <cofactor evidence="3">
        <name>Mg(2+)</name>
        <dbReference type="ChEBI" id="CHEBI:18420"/>
    </cofactor>
</comment>
<feature type="binding site" evidence="3">
    <location>
        <position position="90"/>
    </location>
    <ligand>
        <name>Zn(2+)</name>
        <dbReference type="ChEBI" id="CHEBI:29105"/>
    </ligand>
</feature>
<reference evidence="4 5" key="1">
    <citation type="submission" date="2017-01" db="EMBL/GenBank/DDBJ databases">
        <title>Genome analysis of Paenibacillus selenitrireducens ES3-24.</title>
        <authorList>
            <person name="Xu D."/>
            <person name="Yao R."/>
            <person name="Zheng S."/>
        </authorList>
    </citation>
    <scope>NUCLEOTIDE SEQUENCE [LARGE SCALE GENOMIC DNA]</scope>
    <source>
        <strain evidence="4 5">ES3-24</strain>
    </source>
</reference>
<feature type="binding site" evidence="3">
    <location>
        <position position="80"/>
    </location>
    <ligand>
        <name>Zn(2+)</name>
        <dbReference type="ChEBI" id="CHEBI:29105"/>
    </ligand>
</feature>
<dbReference type="STRING" id="1324314.BVG16_12280"/>
<keyword evidence="1" id="KW-0119">Carbohydrate metabolism</keyword>
<evidence type="ECO:0000313" key="5">
    <source>
        <dbReference type="Proteomes" id="UP000190188"/>
    </source>
</evidence>
<feature type="active site" description="Nucleophile" evidence="2">
    <location>
        <position position="11"/>
    </location>
</feature>
<evidence type="ECO:0000256" key="2">
    <source>
        <dbReference type="PIRSR" id="PIRSR004682-1"/>
    </source>
</evidence>
<evidence type="ECO:0000256" key="3">
    <source>
        <dbReference type="PIRSR" id="PIRSR004682-4"/>
    </source>
</evidence>
<dbReference type="AlphaFoldDB" id="A0A1T2XG82"/>
<dbReference type="GO" id="GO:0005975">
    <property type="term" value="P:carbohydrate metabolic process"/>
    <property type="evidence" value="ECO:0007669"/>
    <property type="project" value="InterPro"/>
</dbReference>
<comment type="subcellular location">
    <subcellularLocation>
        <location evidence="1">Cytoplasm</location>
    </subcellularLocation>
</comment>
<keyword evidence="1" id="KW-0963">Cytoplasm</keyword>
<keyword evidence="1" id="KW-0378">Hydrolase</keyword>
<dbReference type="PIRSF" id="PIRSF004682">
    <property type="entry name" value="GmhB"/>
    <property type="match status" value="1"/>
</dbReference>
<organism evidence="4 5">
    <name type="scientific">Paenibacillus selenitireducens</name>
    <dbReference type="NCBI Taxonomy" id="1324314"/>
    <lineage>
        <taxon>Bacteria</taxon>
        <taxon>Bacillati</taxon>
        <taxon>Bacillota</taxon>
        <taxon>Bacilli</taxon>
        <taxon>Bacillales</taxon>
        <taxon>Paenibacillaceae</taxon>
        <taxon>Paenibacillus</taxon>
    </lineage>
</organism>
<keyword evidence="3" id="KW-0479">Metal-binding</keyword>
<feature type="active site" description="Nucleophile" evidence="2">
    <location>
        <position position="9"/>
    </location>
</feature>
<dbReference type="EMBL" id="MSZX01000004">
    <property type="protein sequence ID" value="OPA78633.1"/>
    <property type="molecule type" value="Genomic_DNA"/>
</dbReference>
<dbReference type="InterPro" id="IPR023214">
    <property type="entry name" value="HAD_sf"/>
</dbReference>
<dbReference type="NCBIfam" id="TIGR01662">
    <property type="entry name" value="HAD-SF-IIIA"/>
    <property type="match status" value="1"/>
</dbReference>
<dbReference type="InterPro" id="IPR036412">
    <property type="entry name" value="HAD-like_sf"/>
</dbReference>
<comment type="caution">
    <text evidence="4">The sequence shown here is derived from an EMBL/GenBank/DDBJ whole genome shotgun (WGS) entry which is preliminary data.</text>
</comment>
<dbReference type="GO" id="GO:0046872">
    <property type="term" value="F:metal ion binding"/>
    <property type="evidence" value="ECO:0007669"/>
    <property type="project" value="UniProtKB-KW"/>
</dbReference>
<feature type="binding site" evidence="3">
    <location>
        <position position="9"/>
    </location>
    <ligand>
        <name>Mg(2+)</name>
        <dbReference type="ChEBI" id="CHEBI:18420"/>
    </ligand>
</feature>
<evidence type="ECO:0000313" key="4">
    <source>
        <dbReference type="EMBL" id="OPA78633.1"/>
    </source>
</evidence>
<keyword evidence="5" id="KW-1185">Reference proteome</keyword>
<accession>A0A1T2XG82</accession>
<protein>
    <recommendedName>
        <fullName evidence="1">D,D-heptose 1,7-bisphosphate phosphatase</fullName>
        <ecNumber evidence="1">3.1.3.-</ecNumber>
    </recommendedName>
</protein>
<proteinExistence type="inferred from homology"/>
<feature type="binding site" evidence="3">
    <location>
        <position position="117"/>
    </location>
    <ligand>
        <name>Mg(2+)</name>
        <dbReference type="ChEBI" id="CHEBI:18420"/>
    </ligand>
</feature>
<evidence type="ECO:0000256" key="1">
    <source>
        <dbReference type="PIRNR" id="PIRNR004682"/>
    </source>
</evidence>
<comment type="similarity">
    <text evidence="1">Belongs to the gmhB family.</text>
</comment>
<comment type="cofactor">
    <cofactor evidence="3">
        <name>Zn(2+)</name>
        <dbReference type="ChEBI" id="CHEBI:29105"/>
    </cofactor>
</comment>
<dbReference type="GO" id="GO:0016791">
    <property type="term" value="F:phosphatase activity"/>
    <property type="evidence" value="ECO:0007669"/>
    <property type="project" value="InterPro"/>
</dbReference>
<keyword evidence="3" id="KW-0460">Magnesium</keyword>
<dbReference type="Gene3D" id="3.40.50.1000">
    <property type="entry name" value="HAD superfamily/HAD-like"/>
    <property type="match status" value="1"/>
</dbReference>
<dbReference type="EC" id="3.1.3.-" evidence="1"/>
<feature type="binding site" evidence="3">
    <location>
        <position position="82"/>
    </location>
    <ligand>
        <name>Zn(2+)</name>
        <dbReference type="ChEBI" id="CHEBI:29105"/>
    </ligand>
</feature>
<dbReference type="Proteomes" id="UP000190188">
    <property type="component" value="Unassembled WGS sequence"/>
</dbReference>
<dbReference type="InterPro" id="IPR006549">
    <property type="entry name" value="HAD-SF_hydro_IIIA"/>
</dbReference>
<feature type="binding site" evidence="3">
    <location>
        <position position="88"/>
    </location>
    <ligand>
        <name>Zn(2+)</name>
        <dbReference type="ChEBI" id="CHEBI:29105"/>
    </ligand>
</feature>
<dbReference type="OrthoDB" id="9801899at2"/>
<keyword evidence="3" id="KW-0862">Zinc</keyword>
<dbReference type="Pfam" id="PF13242">
    <property type="entry name" value="Hydrolase_like"/>
    <property type="match status" value="1"/>
</dbReference>